<sequence length="364" mass="39220">MLDGCASIIVCIAGVGYAIVSGSRLFIAPQKKIDKLEESLKRANSLHQLVATKLSAEESLDLSQTQKDLIDELNGLDKTRWGHLKNLGKYSQFKKNVKAHCQDVKKVSRRCLAEAQLADAAERAAREAMEKATAQEEEATKKRLQILEQDLLALLGRKFWRQALKKNRSQPGAPRSPSMAGVTPTSFELLNSSNTSLPISVMTPHGSDTPRPGQISTALDGLVLDGDLIDFSDTSLDLGQRDGILIDLSTDDAGSLHRLFSSDSDISYLEGINLLSTLLDSPNAIRIPTEASHPNETPISDDVPPSASGTNVPGVAPVPEQNSENQHIPPKRFGVTFNQLLEGMRTASGCISASTNLYGAIANA</sequence>
<evidence type="ECO:0000256" key="1">
    <source>
        <dbReference type="SAM" id="Coils"/>
    </source>
</evidence>
<organism evidence="4 5">
    <name type="scientific">Armillaria tabescens</name>
    <name type="common">Ringless honey mushroom</name>
    <name type="synonym">Agaricus tabescens</name>
    <dbReference type="NCBI Taxonomy" id="1929756"/>
    <lineage>
        <taxon>Eukaryota</taxon>
        <taxon>Fungi</taxon>
        <taxon>Dikarya</taxon>
        <taxon>Basidiomycota</taxon>
        <taxon>Agaricomycotina</taxon>
        <taxon>Agaricomycetes</taxon>
        <taxon>Agaricomycetidae</taxon>
        <taxon>Agaricales</taxon>
        <taxon>Marasmiineae</taxon>
        <taxon>Physalacriaceae</taxon>
        <taxon>Desarmillaria</taxon>
    </lineage>
</organism>
<dbReference type="RefSeq" id="XP_060335480.1">
    <property type="nucleotide sequence ID" value="XM_060465466.1"/>
</dbReference>
<gene>
    <name evidence="4" type="ORF">EV420DRAFT_1038155</name>
</gene>
<evidence type="ECO:0000313" key="5">
    <source>
        <dbReference type="Proteomes" id="UP001175211"/>
    </source>
</evidence>
<evidence type="ECO:0000256" key="2">
    <source>
        <dbReference type="SAM" id="MobiDB-lite"/>
    </source>
</evidence>
<dbReference type="Proteomes" id="UP001175211">
    <property type="component" value="Unassembled WGS sequence"/>
</dbReference>
<dbReference type="AlphaFoldDB" id="A0AA39NF41"/>
<evidence type="ECO:0000256" key="3">
    <source>
        <dbReference type="SAM" id="Phobius"/>
    </source>
</evidence>
<feature type="region of interest" description="Disordered" evidence="2">
    <location>
        <begin position="290"/>
        <end position="330"/>
    </location>
</feature>
<feature type="coiled-coil region" evidence="1">
    <location>
        <begin position="117"/>
        <end position="149"/>
    </location>
</feature>
<keyword evidence="3" id="KW-0472">Membrane</keyword>
<keyword evidence="3" id="KW-0812">Transmembrane</keyword>
<proteinExistence type="predicted"/>
<keyword evidence="3" id="KW-1133">Transmembrane helix</keyword>
<dbReference type="GeneID" id="85349014"/>
<keyword evidence="1" id="KW-0175">Coiled coil</keyword>
<keyword evidence="5" id="KW-1185">Reference proteome</keyword>
<comment type="caution">
    <text evidence="4">The sequence shown here is derived from an EMBL/GenBank/DDBJ whole genome shotgun (WGS) entry which is preliminary data.</text>
</comment>
<feature type="transmembrane region" description="Helical" evidence="3">
    <location>
        <begin position="6"/>
        <end position="27"/>
    </location>
</feature>
<protein>
    <submittedName>
        <fullName evidence="4">Uncharacterized protein</fullName>
    </submittedName>
</protein>
<accession>A0AA39NF41</accession>
<name>A0AA39NF41_ARMTA</name>
<dbReference type="EMBL" id="JAUEPS010000006">
    <property type="protein sequence ID" value="KAK0464359.1"/>
    <property type="molecule type" value="Genomic_DNA"/>
</dbReference>
<reference evidence="4" key="1">
    <citation type="submission" date="2023-06" db="EMBL/GenBank/DDBJ databases">
        <authorList>
            <consortium name="Lawrence Berkeley National Laboratory"/>
            <person name="Ahrendt S."/>
            <person name="Sahu N."/>
            <person name="Indic B."/>
            <person name="Wong-Bajracharya J."/>
            <person name="Merenyi Z."/>
            <person name="Ke H.-M."/>
            <person name="Monk M."/>
            <person name="Kocsube S."/>
            <person name="Drula E."/>
            <person name="Lipzen A."/>
            <person name="Balint B."/>
            <person name="Henrissat B."/>
            <person name="Andreopoulos B."/>
            <person name="Martin F.M."/>
            <person name="Harder C.B."/>
            <person name="Rigling D."/>
            <person name="Ford K.L."/>
            <person name="Foster G.D."/>
            <person name="Pangilinan J."/>
            <person name="Papanicolaou A."/>
            <person name="Barry K."/>
            <person name="LaButti K."/>
            <person name="Viragh M."/>
            <person name="Koriabine M."/>
            <person name="Yan M."/>
            <person name="Riley R."/>
            <person name="Champramary S."/>
            <person name="Plett K.L."/>
            <person name="Tsai I.J."/>
            <person name="Slot J."/>
            <person name="Sipos G."/>
            <person name="Plett J."/>
            <person name="Nagy L.G."/>
            <person name="Grigoriev I.V."/>
        </authorList>
    </citation>
    <scope>NUCLEOTIDE SEQUENCE</scope>
    <source>
        <strain evidence="4">CCBAS 213</strain>
    </source>
</reference>
<evidence type="ECO:0000313" key="4">
    <source>
        <dbReference type="EMBL" id="KAK0464359.1"/>
    </source>
</evidence>